<dbReference type="Pfam" id="PF05250">
    <property type="entry name" value="UPF0193"/>
    <property type="match status" value="1"/>
</dbReference>
<protein>
    <submittedName>
        <fullName evidence="2">C22orf23 protein</fullName>
    </submittedName>
</protein>
<dbReference type="AlphaFoldDB" id="A0A8J9Z467"/>
<sequence length="236" mass="27227">MAARQPVARGGMWNTQQPQYSKETQELLKVMMQESKLTNFQQRKLKETMKGGGTLPLNCPPTSSQRPQRPAAPVTPSKKVNPRTYLGRRSKESCESSPAAQPEDYRPRPKKAVCTDKEKERLGSLMAYGEEPPEVTPARMAELLSPEPTVEKDRFEELQAEIEERTEFLEEMERLGRGKNYRTIIRTEISQKIREMEIIDRKKTEQLKKQIELQQKQSDQRRHLAEQKETAGTSEL</sequence>
<dbReference type="PANTHER" id="PTHR28348:SF1">
    <property type="entry name" value="UPF0193 PROTEIN EVG1"/>
    <property type="match status" value="1"/>
</dbReference>
<feature type="region of interest" description="Disordered" evidence="1">
    <location>
        <begin position="39"/>
        <end position="114"/>
    </location>
</feature>
<proteinExistence type="predicted"/>
<keyword evidence="3" id="KW-1185">Reference proteome</keyword>
<dbReference type="InterPro" id="IPR007914">
    <property type="entry name" value="UPF0193"/>
</dbReference>
<dbReference type="Proteomes" id="UP000838412">
    <property type="component" value="Chromosome 16"/>
</dbReference>
<gene>
    <name evidence="2" type="primary">C22orf23</name>
    <name evidence="2" type="ORF">BLAG_LOCUS9036</name>
</gene>
<evidence type="ECO:0000256" key="1">
    <source>
        <dbReference type="SAM" id="MobiDB-lite"/>
    </source>
</evidence>
<feature type="region of interest" description="Disordered" evidence="1">
    <location>
        <begin position="210"/>
        <end position="236"/>
    </location>
</feature>
<feature type="region of interest" description="Disordered" evidence="1">
    <location>
        <begin position="1"/>
        <end position="20"/>
    </location>
</feature>
<feature type="compositionally biased region" description="Basic and acidic residues" evidence="1">
    <location>
        <begin position="218"/>
        <end position="229"/>
    </location>
</feature>
<dbReference type="EMBL" id="OV696701">
    <property type="protein sequence ID" value="CAH1247337.1"/>
    <property type="molecule type" value="Genomic_DNA"/>
</dbReference>
<evidence type="ECO:0000313" key="2">
    <source>
        <dbReference type="EMBL" id="CAH1247337.1"/>
    </source>
</evidence>
<name>A0A8J9Z467_BRALA</name>
<organism evidence="2 3">
    <name type="scientific">Branchiostoma lanceolatum</name>
    <name type="common">Common lancelet</name>
    <name type="synonym">Amphioxus lanceolatum</name>
    <dbReference type="NCBI Taxonomy" id="7740"/>
    <lineage>
        <taxon>Eukaryota</taxon>
        <taxon>Metazoa</taxon>
        <taxon>Chordata</taxon>
        <taxon>Cephalochordata</taxon>
        <taxon>Leptocardii</taxon>
        <taxon>Amphioxiformes</taxon>
        <taxon>Branchiostomatidae</taxon>
        <taxon>Branchiostoma</taxon>
    </lineage>
</organism>
<accession>A0A8J9Z467</accession>
<dbReference type="PANTHER" id="PTHR28348">
    <property type="entry name" value="UPF0193 PROTEIN EVG1"/>
    <property type="match status" value="1"/>
</dbReference>
<reference evidence="2" key="1">
    <citation type="submission" date="2022-01" db="EMBL/GenBank/DDBJ databases">
        <authorList>
            <person name="Braso-Vives M."/>
        </authorList>
    </citation>
    <scope>NUCLEOTIDE SEQUENCE</scope>
</reference>
<dbReference type="OrthoDB" id="189770at2759"/>
<feature type="compositionally biased region" description="Basic and acidic residues" evidence="1">
    <location>
        <begin position="103"/>
        <end position="114"/>
    </location>
</feature>
<evidence type="ECO:0000313" key="3">
    <source>
        <dbReference type="Proteomes" id="UP000838412"/>
    </source>
</evidence>